<dbReference type="SMART" id="SM00338">
    <property type="entry name" value="BRLZ"/>
    <property type="match status" value="1"/>
</dbReference>
<dbReference type="PROSITE" id="PS00036">
    <property type="entry name" value="BZIP_BASIC"/>
    <property type="match status" value="1"/>
</dbReference>
<dbReference type="AlphaFoldDB" id="A0A8J2XB11"/>
<dbReference type="InterPro" id="IPR004827">
    <property type="entry name" value="bZIP"/>
</dbReference>
<dbReference type="PANTHER" id="PTHR40621:SF7">
    <property type="entry name" value="BZIP DOMAIN-CONTAINING PROTEIN"/>
    <property type="match status" value="1"/>
</dbReference>
<gene>
    <name evidence="8" type="ORF">BN860_02146g</name>
</gene>
<keyword evidence="3" id="KW-0804">Transcription</keyword>
<protein>
    <submittedName>
        <fullName evidence="8">ZYBA0S13-02146g1_1</fullName>
    </submittedName>
</protein>
<feature type="coiled-coil region" evidence="5">
    <location>
        <begin position="89"/>
        <end position="137"/>
    </location>
</feature>
<comment type="subcellular location">
    <subcellularLocation>
        <location evidence="1">Nucleus</location>
    </subcellularLocation>
</comment>
<evidence type="ECO:0000256" key="1">
    <source>
        <dbReference type="ARBA" id="ARBA00004123"/>
    </source>
</evidence>
<dbReference type="GO" id="GO:0000976">
    <property type="term" value="F:transcription cis-regulatory region binding"/>
    <property type="evidence" value="ECO:0007669"/>
    <property type="project" value="InterPro"/>
</dbReference>
<feature type="domain" description="BZIP" evidence="7">
    <location>
        <begin position="69"/>
        <end position="84"/>
    </location>
</feature>
<organism evidence="8 9">
    <name type="scientific">Zygosaccharomyces bailii (strain CLIB 213 / ATCC 58445 / CBS 680 / BCRC 21525 / NBRC 1098 / NCYC 1416 / NRRL Y-2227)</name>
    <dbReference type="NCBI Taxonomy" id="1333698"/>
    <lineage>
        <taxon>Eukaryota</taxon>
        <taxon>Fungi</taxon>
        <taxon>Dikarya</taxon>
        <taxon>Ascomycota</taxon>
        <taxon>Saccharomycotina</taxon>
        <taxon>Saccharomycetes</taxon>
        <taxon>Saccharomycetales</taxon>
        <taxon>Saccharomycetaceae</taxon>
        <taxon>Zygosaccharomyces</taxon>
    </lineage>
</organism>
<evidence type="ECO:0000313" key="8">
    <source>
        <dbReference type="EMBL" id="CDF91725.1"/>
    </source>
</evidence>
<reference evidence="9" key="1">
    <citation type="journal article" date="2013" name="Genome Announc.">
        <title>Genome sequence of the food spoilage yeast Zygosaccharomyces bailii CLIB 213(T).</title>
        <authorList>
            <person name="Galeote V."/>
            <person name="Bigey F."/>
            <person name="Devillers H."/>
            <person name="Neuveglise C."/>
            <person name="Dequin S."/>
        </authorList>
    </citation>
    <scope>NUCLEOTIDE SEQUENCE [LARGE SCALE GENOMIC DNA]</scope>
    <source>
        <strain evidence="9">CLIB 213 / ATCC 58445 / CBS 680 / CCRC 21525 / NBRC 1098 / NCYC 1416 / NRRL Y-2227</strain>
    </source>
</reference>
<evidence type="ECO:0000256" key="3">
    <source>
        <dbReference type="ARBA" id="ARBA00023163"/>
    </source>
</evidence>
<dbReference type="Gene3D" id="1.20.5.170">
    <property type="match status" value="1"/>
</dbReference>
<accession>A0A8J2XB11</accession>
<keyword evidence="5" id="KW-0175">Coiled coil</keyword>
<dbReference type="CDD" id="cd14688">
    <property type="entry name" value="bZIP_YAP"/>
    <property type="match status" value="1"/>
</dbReference>
<keyword evidence="9" id="KW-1185">Reference proteome</keyword>
<dbReference type="PANTHER" id="PTHR40621">
    <property type="entry name" value="TRANSCRIPTION FACTOR KAPC-RELATED"/>
    <property type="match status" value="1"/>
</dbReference>
<sequence length="406" mass="45256">MESSDPGTSLAKFTKLQPKNPIDEELAMSKVHISKNWKLPPRLKPGRRPQVKVKPQEDEESETPEEQSKKKKQNRDAQRAYRERRANRLQELETTVATLQSVVKSWKCKYKDLEVQFQNAQAENSNLKQQMEDIKSSVCQLCFKEPCVCNKNSATLFQDPFLQAMVKNFKPMKAVNLKRRKVGSPKSPESSMPPQLDSVSSGSCGFCSDSTACVCKDMQTSTVTLGNCSSKSSATCENCADINKSCLATKSPEIKARPSQGKWEPGSCAHCKMDPASSAFCKSVCNPATIMATIESQGSEDCSCQNTEPGTCTKCQEDPQRKEFCEAIFLNKLQPSTVENKSELIPVSDAYQKIRNYMQSEGKSEDSRPLLLPLRQIVSGLRIHGREVESKSVDDALRDMDKNALQ</sequence>
<evidence type="ECO:0000313" key="9">
    <source>
        <dbReference type="Proteomes" id="UP000019375"/>
    </source>
</evidence>
<dbReference type="SUPFAM" id="SSF57959">
    <property type="entry name" value="Leucine zipper domain"/>
    <property type="match status" value="1"/>
</dbReference>
<dbReference type="InterPro" id="IPR050936">
    <property type="entry name" value="AP-1-like"/>
</dbReference>
<name>A0A8J2XB11_ZYGB2</name>
<feature type="region of interest" description="Disordered" evidence="6">
    <location>
        <begin position="179"/>
        <end position="200"/>
    </location>
</feature>
<keyword evidence="4" id="KW-0539">Nucleus</keyword>
<evidence type="ECO:0000259" key="7">
    <source>
        <dbReference type="PROSITE" id="PS00036"/>
    </source>
</evidence>
<dbReference type="GO" id="GO:0090575">
    <property type="term" value="C:RNA polymerase II transcription regulator complex"/>
    <property type="evidence" value="ECO:0007669"/>
    <property type="project" value="TreeGrafter"/>
</dbReference>
<dbReference type="InterPro" id="IPR046347">
    <property type="entry name" value="bZIP_sf"/>
</dbReference>
<dbReference type="OrthoDB" id="2285533at2759"/>
<feature type="region of interest" description="Disordered" evidence="6">
    <location>
        <begin position="1"/>
        <end position="81"/>
    </location>
</feature>
<evidence type="ECO:0000256" key="5">
    <source>
        <dbReference type="SAM" id="Coils"/>
    </source>
</evidence>
<proteinExistence type="predicted"/>
<feature type="compositionally biased region" description="Polar residues" evidence="6">
    <location>
        <begin position="187"/>
        <end position="200"/>
    </location>
</feature>
<evidence type="ECO:0000256" key="2">
    <source>
        <dbReference type="ARBA" id="ARBA00023015"/>
    </source>
</evidence>
<dbReference type="GO" id="GO:0001228">
    <property type="term" value="F:DNA-binding transcription activator activity, RNA polymerase II-specific"/>
    <property type="evidence" value="ECO:0007669"/>
    <property type="project" value="TreeGrafter"/>
</dbReference>
<evidence type="ECO:0000256" key="4">
    <source>
        <dbReference type="ARBA" id="ARBA00023242"/>
    </source>
</evidence>
<dbReference type="Proteomes" id="UP000019375">
    <property type="component" value="Unassembled WGS sequence"/>
</dbReference>
<evidence type="ECO:0000256" key="6">
    <source>
        <dbReference type="SAM" id="MobiDB-lite"/>
    </source>
</evidence>
<keyword evidence="2" id="KW-0805">Transcription regulation</keyword>
<dbReference type="EMBL" id="HG316466">
    <property type="protein sequence ID" value="CDF91725.1"/>
    <property type="molecule type" value="Genomic_DNA"/>
</dbReference>